<feature type="transmembrane region" description="Helical" evidence="1">
    <location>
        <begin position="42"/>
        <end position="62"/>
    </location>
</feature>
<dbReference type="EMBL" id="JBHRZV010000029">
    <property type="protein sequence ID" value="MFC3927831.1"/>
    <property type="molecule type" value="Genomic_DNA"/>
</dbReference>
<keyword evidence="1" id="KW-1133">Transmembrane helix</keyword>
<name>A0ABV8CVF7_9STRE</name>
<organism evidence="2 3">
    <name type="scientific">Streptococcus caprae</name>
    <dbReference type="NCBI Taxonomy" id="1640501"/>
    <lineage>
        <taxon>Bacteria</taxon>
        <taxon>Bacillati</taxon>
        <taxon>Bacillota</taxon>
        <taxon>Bacilli</taxon>
        <taxon>Lactobacillales</taxon>
        <taxon>Streptococcaceae</taxon>
        <taxon>Streptococcus</taxon>
    </lineage>
</organism>
<dbReference type="Proteomes" id="UP001595807">
    <property type="component" value="Unassembled WGS sequence"/>
</dbReference>
<feature type="transmembrane region" description="Helical" evidence="1">
    <location>
        <begin position="12"/>
        <end position="36"/>
    </location>
</feature>
<comment type="caution">
    <text evidence="2">The sequence shown here is derived from an EMBL/GenBank/DDBJ whole genome shotgun (WGS) entry which is preliminary data.</text>
</comment>
<evidence type="ECO:0000313" key="2">
    <source>
        <dbReference type="EMBL" id="MFC3927831.1"/>
    </source>
</evidence>
<accession>A0ABV8CVF7</accession>
<keyword evidence="3" id="KW-1185">Reference proteome</keyword>
<evidence type="ECO:0000313" key="3">
    <source>
        <dbReference type="Proteomes" id="UP001595807"/>
    </source>
</evidence>
<sequence length="216" mass="25610">MLKMKPLRETPWMGVITPLGIGSFASFIGLCLMFLLEDTEAYGHFWLGLPFLVIGLIFLSFAHYRYRENREMYEALYLAHPEVKSDWEILRTGATYADTGLGIWIYKNFLVARVSGLRVYDLKEVKWLYEHQLGWRRVSIERSMMVGVQQRGRHFLKQLLFVQTRDIDAQLALLFKHIEENYPHIMLGYTAANNQFFGILREEDKKKPKRFWDFLF</sequence>
<gene>
    <name evidence="2" type="ORF">ACFORF_04290</name>
</gene>
<proteinExistence type="predicted"/>
<evidence type="ECO:0000256" key="1">
    <source>
        <dbReference type="SAM" id="Phobius"/>
    </source>
</evidence>
<evidence type="ECO:0008006" key="4">
    <source>
        <dbReference type="Google" id="ProtNLM"/>
    </source>
</evidence>
<reference evidence="3" key="1">
    <citation type="journal article" date="2019" name="Int. J. Syst. Evol. Microbiol.">
        <title>The Global Catalogue of Microorganisms (GCM) 10K type strain sequencing project: providing services to taxonomists for standard genome sequencing and annotation.</title>
        <authorList>
            <consortium name="The Broad Institute Genomics Platform"/>
            <consortium name="The Broad Institute Genome Sequencing Center for Infectious Disease"/>
            <person name="Wu L."/>
            <person name="Ma J."/>
        </authorList>
    </citation>
    <scope>NUCLEOTIDE SEQUENCE [LARGE SCALE GENOMIC DNA]</scope>
    <source>
        <strain evidence="3">CCUG 67170</strain>
    </source>
</reference>
<keyword evidence="1" id="KW-0812">Transmembrane</keyword>
<protein>
    <recommendedName>
        <fullName evidence="4">DUF3239 domain-containing protein</fullName>
    </recommendedName>
</protein>
<keyword evidence="1" id="KW-0472">Membrane</keyword>